<feature type="region of interest" description="Disordered" evidence="1">
    <location>
        <begin position="109"/>
        <end position="128"/>
    </location>
</feature>
<protein>
    <submittedName>
        <fullName evidence="2">Uncharacterized protein</fullName>
    </submittedName>
</protein>
<feature type="compositionally biased region" description="Basic and acidic residues" evidence="1">
    <location>
        <begin position="81"/>
        <end position="93"/>
    </location>
</feature>
<feature type="compositionally biased region" description="Basic and acidic residues" evidence="1">
    <location>
        <begin position="1"/>
        <end position="10"/>
    </location>
</feature>
<evidence type="ECO:0000256" key="1">
    <source>
        <dbReference type="SAM" id="MobiDB-lite"/>
    </source>
</evidence>
<evidence type="ECO:0000313" key="2">
    <source>
        <dbReference type="EMBL" id="CAD9335997.1"/>
    </source>
</evidence>
<organism evidence="2">
    <name type="scientific">Trieres chinensis</name>
    <name type="common">Marine centric diatom</name>
    <name type="synonym">Odontella sinensis</name>
    <dbReference type="NCBI Taxonomy" id="1514140"/>
    <lineage>
        <taxon>Eukaryota</taxon>
        <taxon>Sar</taxon>
        <taxon>Stramenopiles</taxon>
        <taxon>Ochrophyta</taxon>
        <taxon>Bacillariophyta</taxon>
        <taxon>Mediophyceae</taxon>
        <taxon>Biddulphiophycidae</taxon>
        <taxon>Eupodiscales</taxon>
        <taxon>Parodontellaceae</taxon>
        <taxon>Trieres</taxon>
    </lineage>
</organism>
<feature type="region of interest" description="Disordered" evidence="1">
    <location>
        <begin position="1"/>
        <end position="23"/>
    </location>
</feature>
<dbReference type="EMBL" id="HBGO01014905">
    <property type="protein sequence ID" value="CAD9335997.1"/>
    <property type="molecule type" value="Transcribed_RNA"/>
</dbReference>
<dbReference type="AlphaFoldDB" id="A0A7S1ZE14"/>
<reference evidence="2" key="1">
    <citation type="submission" date="2021-01" db="EMBL/GenBank/DDBJ databases">
        <authorList>
            <person name="Corre E."/>
            <person name="Pelletier E."/>
            <person name="Niang G."/>
            <person name="Scheremetjew M."/>
            <person name="Finn R."/>
            <person name="Kale V."/>
            <person name="Holt S."/>
            <person name="Cochrane G."/>
            <person name="Meng A."/>
            <person name="Brown T."/>
            <person name="Cohen L."/>
        </authorList>
    </citation>
    <scope>NUCLEOTIDE SEQUENCE</scope>
    <source>
        <strain evidence="2">Grunow 1884</strain>
    </source>
</reference>
<feature type="region of interest" description="Disordered" evidence="1">
    <location>
        <begin position="74"/>
        <end position="93"/>
    </location>
</feature>
<accession>A0A7S1ZE14</accession>
<feature type="compositionally biased region" description="Basic and acidic residues" evidence="1">
    <location>
        <begin position="112"/>
        <end position="128"/>
    </location>
</feature>
<sequence>MIAASEKRYLDPSPEDEPLPKRHAIAALGHCPRTAEPGDVRIVVLTEEPPQLTTEWHENGTLIQNDPAEVDNPAETAFSHQSKDSFQEGHRNQDETNLSIQGEALPYQIGVLKDHSREGEKSQGESQRADIMKFRRREKHFLSSEFLDDFLDLWDELEEENF</sequence>
<gene>
    <name evidence="2" type="ORF">OSIN01602_LOCUS8424</name>
</gene>
<name>A0A7S1ZE14_TRICV</name>
<proteinExistence type="predicted"/>